<feature type="transmembrane region" description="Helical" evidence="1">
    <location>
        <begin position="67"/>
        <end position="86"/>
    </location>
</feature>
<dbReference type="Pfam" id="PF12773">
    <property type="entry name" value="DZR"/>
    <property type="match status" value="1"/>
</dbReference>
<proteinExistence type="predicted"/>
<sequence length="165" mass="18546">MEKNPMICKSCGKELENDYKACPYCGAKTEEEISGEKVCPYCGKLVKGDFKICPYCENKIEIISQKNGVVCLILLFSFILFPPLIWSHRFYAGKIGSTILLLLSTIMSPIFIFLPYSDVDLVTAILYIIGLIIGVILLIIFIKDFIQIISGNFKDSEGKCIKIKK</sequence>
<comment type="caution">
    <text evidence="3">The sequence shown here is derived from an EMBL/GenBank/DDBJ whole genome shotgun (WGS) entry which is preliminary data.</text>
</comment>
<keyword evidence="1" id="KW-0472">Membrane</keyword>
<evidence type="ECO:0000259" key="2">
    <source>
        <dbReference type="Pfam" id="PF12773"/>
    </source>
</evidence>
<evidence type="ECO:0000313" key="4">
    <source>
        <dbReference type="Proteomes" id="UP000325116"/>
    </source>
</evidence>
<name>A0A5C8CJZ5_9SPIR</name>
<organism evidence="3 4">
    <name type="scientific">Brachyspira aalborgi</name>
    <dbReference type="NCBI Taxonomy" id="29522"/>
    <lineage>
        <taxon>Bacteria</taxon>
        <taxon>Pseudomonadati</taxon>
        <taxon>Spirochaetota</taxon>
        <taxon>Spirochaetia</taxon>
        <taxon>Brachyspirales</taxon>
        <taxon>Brachyspiraceae</taxon>
        <taxon>Brachyspira</taxon>
    </lineage>
</organism>
<dbReference type="InterPro" id="IPR025874">
    <property type="entry name" value="DZR"/>
</dbReference>
<protein>
    <submittedName>
        <fullName evidence="3">Zinc ribbon domain-containing protein</fullName>
    </submittedName>
</protein>
<reference evidence="3 4" key="1">
    <citation type="journal article" date="1992" name="Lakartidningen">
        <title>[Penicillin V and not amoxicillin is the first choice preparation in acute otitis].</title>
        <authorList>
            <person name="Kamme C."/>
            <person name="Lundgren K."/>
            <person name="Prellner K."/>
        </authorList>
    </citation>
    <scope>NUCLEOTIDE SEQUENCE [LARGE SCALE GENOMIC DNA]</scope>
    <source>
        <strain evidence="3 4">W1</strain>
    </source>
</reference>
<accession>A0A5C8CJZ5</accession>
<feature type="domain" description="DZANK-type" evidence="2">
    <location>
        <begin position="8"/>
        <end position="57"/>
    </location>
</feature>
<feature type="transmembrane region" description="Helical" evidence="1">
    <location>
        <begin position="122"/>
        <end position="142"/>
    </location>
</feature>
<evidence type="ECO:0000313" key="3">
    <source>
        <dbReference type="EMBL" id="TXJ13275.1"/>
    </source>
</evidence>
<dbReference type="EMBL" id="SAXT01000001">
    <property type="protein sequence ID" value="TXJ13275.1"/>
    <property type="molecule type" value="Genomic_DNA"/>
</dbReference>
<dbReference type="AlphaFoldDB" id="A0A5C8CJZ5"/>
<feature type="transmembrane region" description="Helical" evidence="1">
    <location>
        <begin position="98"/>
        <end position="116"/>
    </location>
</feature>
<keyword evidence="1" id="KW-0812">Transmembrane</keyword>
<dbReference type="Proteomes" id="UP000325116">
    <property type="component" value="Unassembled WGS sequence"/>
</dbReference>
<keyword evidence="1" id="KW-1133">Transmembrane helix</keyword>
<evidence type="ECO:0000256" key="1">
    <source>
        <dbReference type="SAM" id="Phobius"/>
    </source>
</evidence>
<gene>
    <name evidence="3" type="ORF">EPJ80_00570</name>
</gene>